<comment type="caution">
    <text evidence="1">The sequence shown here is derived from an EMBL/GenBank/DDBJ whole genome shotgun (WGS) entry which is preliminary data.</text>
</comment>
<dbReference type="Proteomes" id="UP000265520">
    <property type="component" value="Unassembled WGS sequence"/>
</dbReference>
<protein>
    <submittedName>
        <fullName evidence="1">Uncharacterized protein</fullName>
    </submittedName>
</protein>
<dbReference type="AlphaFoldDB" id="A0A392MZE9"/>
<feature type="non-terminal residue" evidence="1">
    <location>
        <position position="1"/>
    </location>
</feature>
<keyword evidence="2" id="KW-1185">Reference proteome</keyword>
<sequence>NRPKQLNIARCAVYPRALRRSQKKTGNKTNTARCAAQLCALRQDQNKPTTRTTMLCAAQVTPARCATTRTCRKCNLMQVLNKLENDLIDFNQTF</sequence>
<reference evidence="1 2" key="1">
    <citation type="journal article" date="2018" name="Front. Plant Sci.">
        <title>Red Clover (Trifolium pratense) and Zigzag Clover (T. medium) - A Picture of Genomic Similarities and Differences.</title>
        <authorList>
            <person name="Dluhosova J."/>
            <person name="Istvanek J."/>
            <person name="Nedelnik J."/>
            <person name="Repkova J."/>
        </authorList>
    </citation>
    <scope>NUCLEOTIDE SEQUENCE [LARGE SCALE GENOMIC DNA]</scope>
    <source>
        <strain evidence="2">cv. 10/8</strain>
        <tissue evidence="1">Leaf</tissue>
    </source>
</reference>
<evidence type="ECO:0000313" key="1">
    <source>
        <dbReference type="EMBL" id="MCH92335.1"/>
    </source>
</evidence>
<proteinExistence type="predicted"/>
<dbReference type="EMBL" id="LXQA010022458">
    <property type="protein sequence ID" value="MCH92335.1"/>
    <property type="molecule type" value="Genomic_DNA"/>
</dbReference>
<evidence type="ECO:0000313" key="2">
    <source>
        <dbReference type="Proteomes" id="UP000265520"/>
    </source>
</evidence>
<name>A0A392MZE9_9FABA</name>
<accession>A0A392MZE9</accession>
<organism evidence="1 2">
    <name type="scientific">Trifolium medium</name>
    <dbReference type="NCBI Taxonomy" id="97028"/>
    <lineage>
        <taxon>Eukaryota</taxon>
        <taxon>Viridiplantae</taxon>
        <taxon>Streptophyta</taxon>
        <taxon>Embryophyta</taxon>
        <taxon>Tracheophyta</taxon>
        <taxon>Spermatophyta</taxon>
        <taxon>Magnoliopsida</taxon>
        <taxon>eudicotyledons</taxon>
        <taxon>Gunneridae</taxon>
        <taxon>Pentapetalae</taxon>
        <taxon>rosids</taxon>
        <taxon>fabids</taxon>
        <taxon>Fabales</taxon>
        <taxon>Fabaceae</taxon>
        <taxon>Papilionoideae</taxon>
        <taxon>50 kb inversion clade</taxon>
        <taxon>NPAAA clade</taxon>
        <taxon>Hologalegina</taxon>
        <taxon>IRL clade</taxon>
        <taxon>Trifolieae</taxon>
        <taxon>Trifolium</taxon>
    </lineage>
</organism>